<dbReference type="PANTHER" id="PTHR23534:SF1">
    <property type="entry name" value="MAJOR FACILITATOR SUPERFAMILY PROTEIN"/>
    <property type="match status" value="1"/>
</dbReference>
<dbReference type="Proteomes" id="UP000587527">
    <property type="component" value="Unassembled WGS sequence"/>
</dbReference>
<dbReference type="SUPFAM" id="SSF103473">
    <property type="entry name" value="MFS general substrate transporter"/>
    <property type="match status" value="1"/>
</dbReference>
<evidence type="ECO:0000256" key="5">
    <source>
        <dbReference type="SAM" id="Phobius"/>
    </source>
</evidence>
<dbReference type="EMBL" id="JACHMN010000003">
    <property type="protein sequence ID" value="MBB5872325.1"/>
    <property type="molecule type" value="Genomic_DNA"/>
</dbReference>
<feature type="transmembrane region" description="Helical" evidence="5">
    <location>
        <begin position="82"/>
        <end position="101"/>
    </location>
</feature>
<comment type="caution">
    <text evidence="7">The sequence shown here is derived from an EMBL/GenBank/DDBJ whole genome shotgun (WGS) entry which is preliminary data.</text>
</comment>
<dbReference type="RefSeq" id="WP_312875418.1">
    <property type="nucleotide sequence ID" value="NZ_JACHMN010000003.1"/>
</dbReference>
<evidence type="ECO:0000256" key="3">
    <source>
        <dbReference type="ARBA" id="ARBA00022989"/>
    </source>
</evidence>
<dbReference type="PROSITE" id="PS50850">
    <property type="entry name" value="MFS"/>
    <property type="match status" value="1"/>
</dbReference>
<feature type="transmembrane region" description="Helical" evidence="5">
    <location>
        <begin position="144"/>
        <end position="163"/>
    </location>
</feature>
<sequence length="425" mass="43417">MPIVDASYVARVQKRTVRLLVTNEIISGLGAAIGISVGALLGADLLGKAFSGVAQSSAIIGGALMALPVARIMGRYGRRPGLTLAYLVGAIGAIGVVLAAANRNIPLLLIGMFGFGAASTGKYQSRYAATDLAEPHRRGRQLSWVVWASTLGAVAGPNLAAPVGHLVGGYGVPTLAAPFVLSAVTFLFCCLWLTATLRPDPLRLAKQFAAADSVRAGTVGEPAPRVGLRETWRRVMAMPSARLGLASMAIGHLVMVAVMSMTPVHIGEAHSPSKTLSIVGFVIGLHIAGMYALSPIVGWLTDRVGRGNVILAGVGLLITACAVAGTAGHDTARLAIGLVLLGQGWSCTMVAGSTLLVESVPLEIRAGAQGLSDTATGLCGAVAGLLSGVIVRYGQFPTLALVAGLATVPLLALALRDRKPVAKPA</sequence>
<dbReference type="Gene3D" id="1.20.1250.20">
    <property type="entry name" value="MFS general substrate transporter like domains"/>
    <property type="match status" value="1"/>
</dbReference>
<dbReference type="InterPro" id="IPR036259">
    <property type="entry name" value="MFS_trans_sf"/>
</dbReference>
<evidence type="ECO:0000259" key="6">
    <source>
        <dbReference type="PROSITE" id="PS50850"/>
    </source>
</evidence>
<keyword evidence="3 5" id="KW-1133">Transmembrane helix</keyword>
<protein>
    <submittedName>
        <fullName evidence="7">MFS family permease</fullName>
    </submittedName>
</protein>
<organism evidence="7 8">
    <name type="scientific">Allocatelliglobosispora scoriae</name>
    <dbReference type="NCBI Taxonomy" id="643052"/>
    <lineage>
        <taxon>Bacteria</taxon>
        <taxon>Bacillati</taxon>
        <taxon>Actinomycetota</taxon>
        <taxon>Actinomycetes</taxon>
        <taxon>Micromonosporales</taxon>
        <taxon>Micromonosporaceae</taxon>
        <taxon>Allocatelliglobosispora</taxon>
    </lineage>
</organism>
<dbReference type="PANTHER" id="PTHR23534">
    <property type="entry name" value="MFS PERMEASE"/>
    <property type="match status" value="1"/>
</dbReference>
<feature type="transmembrane region" description="Helical" evidence="5">
    <location>
        <begin position="243"/>
        <end position="266"/>
    </location>
</feature>
<accession>A0A841BXD0</accession>
<feature type="transmembrane region" description="Helical" evidence="5">
    <location>
        <begin position="396"/>
        <end position="415"/>
    </location>
</feature>
<feature type="transmembrane region" description="Helical" evidence="5">
    <location>
        <begin position="175"/>
        <end position="197"/>
    </location>
</feature>
<dbReference type="InterPro" id="IPR011701">
    <property type="entry name" value="MFS"/>
</dbReference>
<dbReference type="InterPro" id="IPR020846">
    <property type="entry name" value="MFS_dom"/>
</dbReference>
<keyword evidence="8" id="KW-1185">Reference proteome</keyword>
<feature type="domain" description="Major facilitator superfamily (MFS) profile" evidence="6">
    <location>
        <begin position="1"/>
        <end position="418"/>
    </location>
</feature>
<keyword evidence="4 5" id="KW-0472">Membrane</keyword>
<comment type="subcellular location">
    <subcellularLocation>
        <location evidence="1">Cell membrane</location>
        <topology evidence="1">Multi-pass membrane protein</topology>
    </subcellularLocation>
</comment>
<feature type="transmembrane region" description="Helical" evidence="5">
    <location>
        <begin position="21"/>
        <end position="43"/>
    </location>
</feature>
<dbReference type="GO" id="GO:0005886">
    <property type="term" value="C:plasma membrane"/>
    <property type="evidence" value="ECO:0007669"/>
    <property type="project" value="UniProtKB-SubCell"/>
</dbReference>
<keyword evidence="2 5" id="KW-0812">Transmembrane</keyword>
<name>A0A841BXD0_9ACTN</name>
<feature type="transmembrane region" description="Helical" evidence="5">
    <location>
        <begin position="278"/>
        <end position="297"/>
    </location>
</feature>
<dbReference type="AlphaFoldDB" id="A0A841BXD0"/>
<feature type="transmembrane region" description="Helical" evidence="5">
    <location>
        <begin position="107"/>
        <end position="123"/>
    </location>
</feature>
<feature type="transmembrane region" description="Helical" evidence="5">
    <location>
        <begin position="49"/>
        <end position="70"/>
    </location>
</feature>
<evidence type="ECO:0000256" key="2">
    <source>
        <dbReference type="ARBA" id="ARBA00022692"/>
    </source>
</evidence>
<evidence type="ECO:0000256" key="4">
    <source>
        <dbReference type="ARBA" id="ARBA00023136"/>
    </source>
</evidence>
<dbReference type="GO" id="GO:0022857">
    <property type="term" value="F:transmembrane transporter activity"/>
    <property type="evidence" value="ECO:0007669"/>
    <property type="project" value="InterPro"/>
</dbReference>
<reference evidence="7 8" key="1">
    <citation type="submission" date="2020-08" db="EMBL/GenBank/DDBJ databases">
        <title>Sequencing the genomes of 1000 actinobacteria strains.</title>
        <authorList>
            <person name="Klenk H.-P."/>
        </authorList>
    </citation>
    <scope>NUCLEOTIDE SEQUENCE [LARGE SCALE GENOMIC DNA]</scope>
    <source>
        <strain evidence="7 8">DSM 45362</strain>
    </source>
</reference>
<dbReference type="Pfam" id="PF07690">
    <property type="entry name" value="MFS_1"/>
    <property type="match status" value="1"/>
</dbReference>
<gene>
    <name evidence="7" type="ORF">F4553_005759</name>
</gene>
<evidence type="ECO:0000256" key="1">
    <source>
        <dbReference type="ARBA" id="ARBA00004651"/>
    </source>
</evidence>
<evidence type="ECO:0000313" key="7">
    <source>
        <dbReference type="EMBL" id="MBB5872325.1"/>
    </source>
</evidence>
<evidence type="ECO:0000313" key="8">
    <source>
        <dbReference type="Proteomes" id="UP000587527"/>
    </source>
</evidence>
<proteinExistence type="predicted"/>
<feature type="transmembrane region" description="Helical" evidence="5">
    <location>
        <begin position="309"/>
        <end position="328"/>
    </location>
</feature>